<dbReference type="PANTHER" id="PTHR16193">
    <property type="entry name" value="TETRATRICOPEPTIDE REPEAT PROTEIN 27"/>
    <property type="match status" value="1"/>
</dbReference>
<sequence length="878" mass="97691">MGEAPISELLHYPEREILRSYELRLLRCTYCPPSMDSLFQCQSSPSDVLSLSSKQHESINQVLSYIEDGDYLQALSLDVATELLSLGVAEENENDADDQVCSKLLAHVERFVMSGIRSDDFDEIACRAIFVLCIGVAALFYFTQSNITGPLDEVSSPPLPFQFAEGSNMIDWETWSRNQLMSEGADLHGMCSNLLYIVLAKILVMKTKDLLCEGSVSSTYAVRSTSWWLSRLLFTEQRVLSQPSSLLFDLLQVSVSETLNHFGTVEKVSNYWGANLLGEEASTLVSVAHLEAGIIQRLYGLVDSARKHIGSAEAAAGLQLSVTGVLGYRNDPQVKPTAQRVLLLNRTSLSNGGGGSSARYNPLSKLVEDSLDPQKTDESESCDILKKPILFDKGCKVGTALLQDEICGPSLLSPTQQAVILTHCYMIQKGSQHDELTKWDVAPFVEAIDSQPSSLFTLEFFCNLLRVRWESTRSNTKLRAVEMMGKLVENLEKSFPGVARRIPFCYVANFPTIPTLKKEYGELLLSCGLVGEAIKIFEALQLWDNLIQCKCLLGQKTAAVELIKMRLSEMPNDSRLWCSLGDVTNDDSCYEKALKVSNYNSARAMRALARSAYNRGVYEQSKTLWESAMALNSLNPDGWFALGAAALKVAFALWLFNHHLLSCSTAIYKIIVTWQAVEALQRVADITGKRIDVKLVVRIMEEMERRNSSIGSRIPLSSYENEPTSQSGNPVCSTEAEGNVSETLLLLELLGKILQKMVKNVSRPEIWGLYARWHKIKGDPIMCSEALLKQIRGYQGSDLWKDSDRFKKFAHASVELCEVYMDMSASTSSCTKLSSAEMHLSNTIRQAKSFSDTQEFQDLQACLDTVRAKLKSRTTLAP</sequence>
<reference evidence="3" key="1">
    <citation type="submission" date="2022-08" db="EMBL/GenBank/DDBJ databases">
        <authorList>
            <person name="Gutierrez-Valencia J."/>
        </authorList>
    </citation>
    <scope>NUCLEOTIDE SEQUENCE</scope>
</reference>
<gene>
    <name evidence="3" type="ORF">LITE_LOCUS34555</name>
</gene>
<dbReference type="Proteomes" id="UP001154282">
    <property type="component" value="Unassembled WGS sequence"/>
</dbReference>
<dbReference type="EMBL" id="CAMGYJ010000008">
    <property type="protein sequence ID" value="CAI0460614.1"/>
    <property type="molecule type" value="Genomic_DNA"/>
</dbReference>
<dbReference type="AlphaFoldDB" id="A0AAV0NPW1"/>
<accession>A0AAV0NPW1</accession>
<evidence type="ECO:0000313" key="4">
    <source>
        <dbReference type="Proteomes" id="UP001154282"/>
    </source>
</evidence>
<dbReference type="InterPro" id="IPR044244">
    <property type="entry name" value="TTC27/Emw1"/>
</dbReference>
<keyword evidence="4" id="KW-1185">Reference proteome</keyword>
<evidence type="ECO:0000256" key="1">
    <source>
        <dbReference type="ARBA" id="ARBA00022737"/>
    </source>
</evidence>
<dbReference type="SUPFAM" id="SSF48452">
    <property type="entry name" value="TPR-like"/>
    <property type="match status" value="1"/>
</dbReference>
<comment type="caution">
    <text evidence="3">The sequence shown here is derived from an EMBL/GenBank/DDBJ whole genome shotgun (WGS) entry which is preliminary data.</text>
</comment>
<evidence type="ECO:0000313" key="3">
    <source>
        <dbReference type="EMBL" id="CAI0460614.1"/>
    </source>
</evidence>
<proteinExistence type="predicted"/>
<dbReference type="InterPro" id="IPR011990">
    <property type="entry name" value="TPR-like_helical_dom_sf"/>
</dbReference>
<keyword evidence="1" id="KW-0677">Repeat</keyword>
<keyword evidence="2" id="KW-0802">TPR repeat</keyword>
<organism evidence="3 4">
    <name type="scientific">Linum tenue</name>
    <dbReference type="NCBI Taxonomy" id="586396"/>
    <lineage>
        <taxon>Eukaryota</taxon>
        <taxon>Viridiplantae</taxon>
        <taxon>Streptophyta</taxon>
        <taxon>Embryophyta</taxon>
        <taxon>Tracheophyta</taxon>
        <taxon>Spermatophyta</taxon>
        <taxon>Magnoliopsida</taxon>
        <taxon>eudicotyledons</taxon>
        <taxon>Gunneridae</taxon>
        <taxon>Pentapetalae</taxon>
        <taxon>rosids</taxon>
        <taxon>fabids</taxon>
        <taxon>Malpighiales</taxon>
        <taxon>Linaceae</taxon>
        <taxon>Linum</taxon>
    </lineage>
</organism>
<name>A0AAV0NPW1_9ROSI</name>
<dbReference type="Gene3D" id="1.25.40.10">
    <property type="entry name" value="Tetratricopeptide repeat domain"/>
    <property type="match status" value="1"/>
</dbReference>
<evidence type="ECO:0000256" key="2">
    <source>
        <dbReference type="ARBA" id="ARBA00022803"/>
    </source>
</evidence>
<protein>
    <submittedName>
        <fullName evidence="3">Uncharacterized protein</fullName>
    </submittedName>
</protein>
<dbReference type="PANTHER" id="PTHR16193:SF0">
    <property type="entry name" value="TETRATRICOPEPTIDE REPEAT PROTEIN 27"/>
    <property type="match status" value="1"/>
</dbReference>